<proteinExistence type="inferred from homology"/>
<dbReference type="PANTHER" id="PTHR35089:SF1">
    <property type="entry name" value="CHAPERONE PROTEIN SKP"/>
    <property type="match status" value="1"/>
</dbReference>
<dbReference type="InterPro" id="IPR005632">
    <property type="entry name" value="Chaperone_Skp"/>
</dbReference>
<evidence type="ECO:0000256" key="2">
    <source>
        <dbReference type="ARBA" id="ARBA00022729"/>
    </source>
</evidence>
<dbReference type="OrthoDB" id="1629169at2"/>
<name>A0A154BS83_ANASB</name>
<dbReference type="EMBL" id="LSGP01000017">
    <property type="protein sequence ID" value="KYZ76368.1"/>
    <property type="molecule type" value="Genomic_DNA"/>
</dbReference>
<dbReference type="GO" id="GO:0005829">
    <property type="term" value="C:cytosol"/>
    <property type="evidence" value="ECO:0007669"/>
    <property type="project" value="TreeGrafter"/>
</dbReference>
<protein>
    <submittedName>
        <fullName evidence="3">Molecular chaperone Skp</fullName>
    </submittedName>
</protein>
<dbReference type="GO" id="GO:0050821">
    <property type="term" value="P:protein stabilization"/>
    <property type="evidence" value="ECO:0007669"/>
    <property type="project" value="TreeGrafter"/>
</dbReference>
<evidence type="ECO:0000313" key="3">
    <source>
        <dbReference type="EMBL" id="KYZ76368.1"/>
    </source>
</evidence>
<organism evidence="3 4">
    <name type="scientific">Anaerosporomusa subterranea</name>
    <dbReference type="NCBI Taxonomy" id="1794912"/>
    <lineage>
        <taxon>Bacteria</taxon>
        <taxon>Bacillati</taxon>
        <taxon>Bacillota</taxon>
        <taxon>Negativicutes</taxon>
        <taxon>Acetonemataceae</taxon>
        <taxon>Anaerosporomusa</taxon>
    </lineage>
</organism>
<dbReference type="AlphaFoldDB" id="A0A154BS83"/>
<dbReference type="STRING" id="1794912.AXX12_08000"/>
<gene>
    <name evidence="3" type="ORF">AXX12_08000</name>
</gene>
<dbReference type="Gene3D" id="3.30.910.20">
    <property type="entry name" value="Skp domain"/>
    <property type="match status" value="1"/>
</dbReference>
<keyword evidence="2" id="KW-0732">Signal</keyword>
<keyword evidence="4" id="KW-1185">Reference proteome</keyword>
<reference evidence="3 4" key="1">
    <citation type="submission" date="2016-02" db="EMBL/GenBank/DDBJ databases">
        <title>Anaerosporomusa subterraneum gen. nov., sp. nov., a spore-forming obligate anaerobe isolated from saprolite.</title>
        <authorList>
            <person name="Choi J.K."/>
            <person name="Shah M."/>
            <person name="Yee N."/>
        </authorList>
    </citation>
    <scope>NUCLEOTIDE SEQUENCE [LARGE SCALE GENOMIC DNA]</scope>
    <source>
        <strain evidence="3 4">RU4</strain>
    </source>
</reference>
<comment type="caution">
    <text evidence="3">The sequence shown here is derived from an EMBL/GenBank/DDBJ whole genome shotgun (WGS) entry which is preliminary data.</text>
</comment>
<dbReference type="SMART" id="SM00935">
    <property type="entry name" value="OmpH"/>
    <property type="match status" value="1"/>
</dbReference>
<dbReference type="PANTHER" id="PTHR35089">
    <property type="entry name" value="CHAPERONE PROTEIN SKP"/>
    <property type="match status" value="1"/>
</dbReference>
<accession>A0A154BS83</accession>
<comment type="similarity">
    <text evidence="1">Belongs to the Skp family.</text>
</comment>
<evidence type="ECO:0000256" key="1">
    <source>
        <dbReference type="ARBA" id="ARBA00009091"/>
    </source>
</evidence>
<dbReference type="Proteomes" id="UP000076268">
    <property type="component" value="Unassembled WGS sequence"/>
</dbReference>
<dbReference type="RefSeq" id="WP_066241713.1">
    <property type="nucleotide sequence ID" value="NZ_LSGP01000017.1"/>
</dbReference>
<dbReference type="GO" id="GO:0051082">
    <property type="term" value="F:unfolded protein binding"/>
    <property type="evidence" value="ECO:0007669"/>
    <property type="project" value="InterPro"/>
</dbReference>
<sequence>MLKNKKMLKMIALAVVAMFVLGVGGMAVMQTGTGHAATPNSNVGKVNMQALMTGHPDYATAQENFKKESAQAEKDFNEKSATMANDKEKQEYATQLQQRLQLKEKELITSIQDKVNAAIKEVADAKGLTVVLPEQVVVYGGQDITQDVLKKFSK</sequence>
<dbReference type="InterPro" id="IPR024930">
    <property type="entry name" value="Skp_dom_sf"/>
</dbReference>
<dbReference type="Pfam" id="PF03938">
    <property type="entry name" value="OmpH"/>
    <property type="match status" value="1"/>
</dbReference>
<evidence type="ECO:0000313" key="4">
    <source>
        <dbReference type="Proteomes" id="UP000076268"/>
    </source>
</evidence>
<dbReference type="SUPFAM" id="SSF111384">
    <property type="entry name" value="OmpH-like"/>
    <property type="match status" value="1"/>
</dbReference>